<dbReference type="AlphaFoldDB" id="A0A5J4QVT8"/>
<accession>A0A5J4QVT8</accession>
<proteinExistence type="predicted"/>
<name>A0A5J4QVT8_9ZZZZ</name>
<organism evidence="1">
    <name type="scientific">termite gut metagenome</name>
    <dbReference type="NCBI Taxonomy" id="433724"/>
    <lineage>
        <taxon>unclassified sequences</taxon>
        <taxon>metagenomes</taxon>
        <taxon>organismal metagenomes</taxon>
    </lineage>
</organism>
<reference evidence="1" key="1">
    <citation type="submission" date="2019-03" db="EMBL/GenBank/DDBJ databases">
        <title>Single cell metagenomics reveals metabolic interactions within the superorganism composed of flagellate Streblomastix strix and complex community of Bacteroidetes bacteria on its surface.</title>
        <authorList>
            <person name="Treitli S.C."/>
            <person name="Kolisko M."/>
            <person name="Husnik F."/>
            <person name="Keeling P."/>
            <person name="Hampl V."/>
        </authorList>
    </citation>
    <scope>NUCLEOTIDE SEQUENCE</scope>
    <source>
        <strain evidence="1">STM</strain>
    </source>
</reference>
<dbReference type="EMBL" id="SNRY01002534">
    <property type="protein sequence ID" value="KAA6324623.1"/>
    <property type="molecule type" value="Genomic_DNA"/>
</dbReference>
<protein>
    <submittedName>
        <fullName evidence="1">Uncharacterized protein</fullName>
    </submittedName>
</protein>
<gene>
    <name evidence="1" type="ORF">EZS27_026066</name>
</gene>
<sequence length="72" mass="8251">MENTENIYNEAVLGMLSEINKKLDAIQANSKIKEIQPVNQEINPTVSKEEIELITRSAFRKTERRSCSQSIK</sequence>
<comment type="caution">
    <text evidence="1">The sequence shown here is derived from an EMBL/GenBank/DDBJ whole genome shotgun (WGS) entry which is preliminary data.</text>
</comment>
<evidence type="ECO:0000313" key="1">
    <source>
        <dbReference type="EMBL" id="KAA6324623.1"/>
    </source>
</evidence>